<name>A0A8I0ETB3_9ACTN</name>
<dbReference type="SUPFAM" id="SSF46785">
    <property type="entry name" value="Winged helix' DNA-binding domain"/>
    <property type="match status" value="1"/>
</dbReference>
<organism evidence="1 2">
    <name type="scientific">Aeromicrobium senzhongii</name>
    <dbReference type="NCBI Taxonomy" id="2663859"/>
    <lineage>
        <taxon>Bacteria</taxon>
        <taxon>Bacillati</taxon>
        <taxon>Actinomycetota</taxon>
        <taxon>Actinomycetes</taxon>
        <taxon>Propionibacteriales</taxon>
        <taxon>Nocardioidaceae</taxon>
        <taxon>Aeromicrobium</taxon>
    </lineage>
</organism>
<protein>
    <submittedName>
        <fullName evidence="1">Uncharacterized protein</fullName>
    </submittedName>
</protein>
<dbReference type="AlphaFoldDB" id="A0A8I0ETB3"/>
<sequence length="215" mass="23381">MAVGDLGKDLVSEAASSAVPGMGALVGRLWEGMTREWETNRSIALRAAQEISGLSREDLAERIDSYPELVPALTRVLWEAAMTGRTKLLESMGAVFGAAIDDLEHLPDYEMVLTGLSSLTGTDILVLKEARDRHVFHQQTDDEITAESNEAATVLGIADRLNLAKASVAFGLRRLENQGFVSSMSVLGGTRFTITELGLLLYDVLERMADFHDEA</sequence>
<comment type="caution">
    <text evidence="1">The sequence shown here is derived from an EMBL/GenBank/DDBJ whole genome shotgun (WGS) entry which is preliminary data.</text>
</comment>
<dbReference type="RefSeq" id="WP_187768491.1">
    <property type="nucleotide sequence ID" value="NZ_JACTVM010000001.1"/>
</dbReference>
<gene>
    <name evidence="1" type="ORF">IBG24_02430</name>
</gene>
<evidence type="ECO:0000313" key="1">
    <source>
        <dbReference type="EMBL" id="MBC9225169.1"/>
    </source>
</evidence>
<accession>A0A8I0ETB3</accession>
<reference evidence="1" key="1">
    <citation type="submission" date="2020-09" db="EMBL/GenBank/DDBJ databases">
        <title>Novel species in genus Aeromicrobium.</title>
        <authorList>
            <person name="Zhang G."/>
        </authorList>
    </citation>
    <scope>NUCLEOTIDE SEQUENCE</scope>
    <source>
        <strain evidence="1">Zg-636</strain>
    </source>
</reference>
<evidence type="ECO:0000313" key="2">
    <source>
        <dbReference type="Proteomes" id="UP000620591"/>
    </source>
</evidence>
<dbReference type="EMBL" id="JACTVM010000001">
    <property type="protein sequence ID" value="MBC9225169.1"/>
    <property type="molecule type" value="Genomic_DNA"/>
</dbReference>
<proteinExistence type="predicted"/>
<dbReference type="Proteomes" id="UP000620591">
    <property type="component" value="Unassembled WGS sequence"/>
</dbReference>
<dbReference type="InterPro" id="IPR036390">
    <property type="entry name" value="WH_DNA-bd_sf"/>
</dbReference>